<feature type="domain" description="SGNH hydrolase-type esterase" evidence="2">
    <location>
        <begin position="10"/>
        <end position="181"/>
    </location>
</feature>
<dbReference type="InterPro" id="IPR053140">
    <property type="entry name" value="GDSL_Rv0518-like"/>
</dbReference>
<dbReference type="PANTHER" id="PTHR43784:SF2">
    <property type="entry name" value="GDSL-LIKE LIPASE_ACYLHYDROLASE, PUTATIVE (AFU_ORTHOLOGUE AFUA_2G00820)-RELATED"/>
    <property type="match status" value="1"/>
</dbReference>
<dbReference type="Gene3D" id="3.40.50.1110">
    <property type="entry name" value="SGNH hydrolase"/>
    <property type="match status" value="1"/>
</dbReference>
<dbReference type="RefSeq" id="WP_343938769.1">
    <property type="nucleotide sequence ID" value="NZ_BAAABU010000026.1"/>
</dbReference>
<evidence type="ECO:0000313" key="4">
    <source>
        <dbReference type="Proteomes" id="UP001500416"/>
    </source>
</evidence>
<dbReference type="SUPFAM" id="SSF52266">
    <property type="entry name" value="SGNH hydrolase"/>
    <property type="match status" value="1"/>
</dbReference>
<organism evidence="3 4">
    <name type="scientific">Saccharothrix mutabilis subsp. mutabilis</name>
    <dbReference type="NCBI Taxonomy" id="66855"/>
    <lineage>
        <taxon>Bacteria</taxon>
        <taxon>Bacillati</taxon>
        <taxon>Actinomycetota</taxon>
        <taxon>Actinomycetes</taxon>
        <taxon>Pseudonocardiales</taxon>
        <taxon>Pseudonocardiaceae</taxon>
        <taxon>Saccharothrix</taxon>
    </lineage>
</organism>
<gene>
    <name evidence="3" type="ORF">GCM10010492_68100</name>
</gene>
<feature type="region of interest" description="Disordered" evidence="1">
    <location>
        <begin position="251"/>
        <end position="293"/>
    </location>
</feature>
<dbReference type="InterPro" id="IPR013830">
    <property type="entry name" value="SGNH_hydro"/>
</dbReference>
<reference evidence="4" key="1">
    <citation type="journal article" date="2019" name="Int. J. Syst. Evol. Microbiol.">
        <title>The Global Catalogue of Microorganisms (GCM) 10K type strain sequencing project: providing services to taxonomists for standard genome sequencing and annotation.</title>
        <authorList>
            <consortium name="The Broad Institute Genomics Platform"/>
            <consortium name="The Broad Institute Genome Sequencing Center for Infectious Disease"/>
            <person name="Wu L."/>
            <person name="Ma J."/>
        </authorList>
    </citation>
    <scope>NUCLEOTIDE SEQUENCE [LARGE SCALE GENOMIC DNA]</scope>
    <source>
        <strain evidence="4">JCM 3380</strain>
    </source>
</reference>
<evidence type="ECO:0000313" key="3">
    <source>
        <dbReference type="EMBL" id="GAA0257508.1"/>
    </source>
</evidence>
<sequence length="320" mass="34419">MADVVRSLVVLGDSTTVGVGDPVRGGWRGVGPLLAAAFPGARYVNPSFQGARVASVRFEQLPVALRARPDAAVVLVGMNDTLRSDFDPVRVHEDLDAVVGELTRAGARVVTVRFHDHSRVFRLPGPLRRALSARVAELNEVIDAVVRRHGVGCVDLDGLDGAYSLETWAVDRLHPSELGHRKLAAAFAERLAEQGCAVGRPVSLVCTGGLRVTPLHHAAWLVFKGVPWLWRRGKDFLPYAASIVWRSWLAPEDQPTTPTRPTTLTQPTTRARPTTPTQPTTPARAAGAATARSRATSALAEFVDGGAVHGGRFEVRRDPA</sequence>
<dbReference type="Pfam" id="PF13472">
    <property type="entry name" value="Lipase_GDSL_2"/>
    <property type="match status" value="1"/>
</dbReference>
<dbReference type="CDD" id="cd01832">
    <property type="entry name" value="SGNH_hydrolase_like_1"/>
    <property type="match status" value="1"/>
</dbReference>
<feature type="compositionally biased region" description="Low complexity" evidence="1">
    <location>
        <begin position="255"/>
        <end position="293"/>
    </location>
</feature>
<comment type="caution">
    <text evidence="3">The sequence shown here is derived from an EMBL/GenBank/DDBJ whole genome shotgun (WGS) entry which is preliminary data.</text>
</comment>
<dbReference type="InterPro" id="IPR036514">
    <property type="entry name" value="SGNH_hydro_sf"/>
</dbReference>
<name>A0ABP3EDD9_9PSEU</name>
<dbReference type="EMBL" id="BAAABU010000026">
    <property type="protein sequence ID" value="GAA0257508.1"/>
    <property type="molecule type" value="Genomic_DNA"/>
</dbReference>
<keyword evidence="4" id="KW-1185">Reference proteome</keyword>
<keyword evidence="3" id="KW-0378">Hydrolase</keyword>
<evidence type="ECO:0000256" key="1">
    <source>
        <dbReference type="SAM" id="MobiDB-lite"/>
    </source>
</evidence>
<dbReference type="GO" id="GO:0016787">
    <property type="term" value="F:hydrolase activity"/>
    <property type="evidence" value="ECO:0007669"/>
    <property type="project" value="UniProtKB-KW"/>
</dbReference>
<protein>
    <submittedName>
        <fullName evidence="3">SGNH/GDSL hydrolase family protein</fullName>
    </submittedName>
</protein>
<dbReference type="PANTHER" id="PTHR43784">
    <property type="entry name" value="GDSL-LIKE LIPASE/ACYLHYDROLASE, PUTATIVE (AFU_ORTHOLOGUE AFUA_2G00820)-RELATED"/>
    <property type="match status" value="1"/>
</dbReference>
<evidence type="ECO:0000259" key="2">
    <source>
        <dbReference type="Pfam" id="PF13472"/>
    </source>
</evidence>
<proteinExistence type="predicted"/>
<dbReference type="Proteomes" id="UP001500416">
    <property type="component" value="Unassembled WGS sequence"/>
</dbReference>
<accession>A0ABP3EDD9</accession>